<evidence type="ECO:0000256" key="3">
    <source>
        <dbReference type="ARBA" id="ARBA00023163"/>
    </source>
</evidence>
<dbReference type="eggNOG" id="COG0640">
    <property type="taxonomic scope" value="Bacteria"/>
</dbReference>
<dbReference type="CDD" id="cd00090">
    <property type="entry name" value="HTH_ARSR"/>
    <property type="match status" value="1"/>
</dbReference>
<dbReference type="InterPro" id="IPR036388">
    <property type="entry name" value="WH-like_DNA-bd_sf"/>
</dbReference>
<dbReference type="Pfam" id="PF01022">
    <property type="entry name" value="HTH_5"/>
    <property type="match status" value="1"/>
</dbReference>
<evidence type="ECO:0000313" key="5">
    <source>
        <dbReference type="EMBL" id="EIT84961.1"/>
    </source>
</evidence>
<dbReference type="PANTHER" id="PTHR33154">
    <property type="entry name" value="TRANSCRIPTIONAL REGULATOR, ARSR FAMILY"/>
    <property type="match status" value="1"/>
</dbReference>
<dbReference type="GO" id="GO:0003677">
    <property type="term" value="F:DNA binding"/>
    <property type="evidence" value="ECO:0007669"/>
    <property type="project" value="UniProtKB-KW"/>
</dbReference>
<dbReference type="InterPro" id="IPR001845">
    <property type="entry name" value="HTH_ArsR_DNA-bd_dom"/>
</dbReference>
<protein>
    <submittedName>
        <fullName evidence="5">ArsR family transcriptional regulator</fullName>
    </submittedName>
</protein>
<dbReference type="InterPro" id="IPR036390">
    <property type="entry name" value="WH_DNA-bd_sf"/>
</dbReference>
<accession>I8IZR7</accession>
<evidence type="ECO:0000256" key="2">
    <source>
        <dbReference type="ARBA" id="ARBA00023125"/>
    </source>
</evidence>
<comment type="caution">
    <text evidence="5">The sequence shown here is derived from an EMBL/GenBank/DDBJ whole genome shotgun (WGS) entry which is preliminary data.</text>
</comment>
<dbReference type="SUPFAM" id="SSF46785">
    <property type="entry name" value="Winged helix' DNA-binding domain"/>
    <property type="match status" value="1"/>
</dbReference>
<dbReference type="Gene3D" id="1.10.10.10">
    <property type="entry name" value="Winged helix-like DNA-binding domain superfamily/Winged helix DNA-binding domain"/>
    <property type="match status" value="1"/>
</dbReference>
<dbReference type="InterPro" id="IPR051081">
    <property type="entry name" value="HTH_MetalResp_TranReg"/>
</dbReference>
<dbReference type="GO" id="GO:0003700">
    <property type="term" value="F:DNA-binding transcription factor activity"/>
    <property type="evidence" value="ECO:0007669"/>
    <property type="project" value="InterPro"/>
</dbReference>
<evidence type="ECO:0000259" key="4">
    <source>
        <dbReference type="PROSITE" id="PS50987"/>
    </source>
</evidence>
<dbReference type="PATRIC" id="fig|1196324.3.peg.2655"/>
<dbReference type="PRINTS" id="PR00778">
    <property type="entry name" value="HTHARSR"/>
</dbReference>
<keyword evidence="2" id="KW-0238">DNA-binding</keyword>
<dbReference type="SMART" id="SM00418">
    <property type="entry name" value="HTH_ARSR"/>
    <property type="match status" value="1"/>
</dbReference>
<keyword evidence="6" id="KW-1185">Reference proteome</keyword>
<dbReference type="NCBIfam" id="NF033788">
    <property type="entry name" value="HTH_metalloreg"/>
    <property type="match status" value="1"/>
</dbReference>
<dbReference type="AlphaFoldDB" id="I8IZR7"/>
<evidence type="ECO:0000313" key="6">
    <source>
        <dbReference type="Proteomes" id="UP000004080"/>
    </source>
</evidence>
<organism evidence="5 6">
    <name type="scientific">Fictibacillus macauensis ZFHKF-1</name>
    <dbReference type="NCBI Taxonomy" id="1196324"/>
    <lineage>
        <taxon>Bacteria</taxon>
        <taxon>Bacillati</taxon>
        <taxon>Bacillota</taxon>
        <taxon>Bacilli</taxon>
        <taxon>Bacillales</taxon>
        <taxon>Fictibacillaceae</taxon>
        <taxon>Fictibacillus</taxon>
    </lineage>
</organism>
<gene>
    <name evidence="5" type="ORF">A374_12980</name>
</gene>
<sequence length="90" mass="10319">MLAAFKALSDPNRRKIVELLSEQDRTVTEIAEHFTISQPSISQHLALLKSSGLLEARKEGKYIVYSLNMTVFQEVLKWMLTVMHKGEERS</sequence>
<dbReference type="InterPro" id="IPR047796">
    <property type="entry name" value="SdpR-like_repress"/>
</dbReference>
<dbReference type="STRING" id="1196324.A374_12980"/>
<dbReference type="PANTHER" id="PTHR33154:SF33">
    <property type="entry name" value="TRANSCRIPTIONAL REPRESSOR SDPR"/>
    <property type="match status" value="1"/>
</dbReference>
<feature type="domain" description="HTH arsR-type" evidence="4">
    <location>
        <begin position="1"/>
        <end position="87"/>
    </location>
</feature>
<keyword evidence="3" id="KW-0804">Transcription</keyword>
<evidence type="ECO:0000256" key="1">
    <source>
        <dbReference type="ARBA" id="ARBA00023015"/>
    </source>
</evidence>
<dbReference type="RefSeq" id="WP_007202674.1">
    <property type="nucleotide sequence ID" value="NZ_AKKV01000028.1"/>
</dbReference>
<dbReference type="Proteomes" id="UP000004080">
    <property type="component" value="Unassembled WGS sequence"/>
</dbReference>
<proteinExistence type="predicted"/>
<keyword evidence="1" id="KW-0805">Transcription regulation</keyword>
<dbReference type="PROSITE" id="PS50987">
    <property type="entry name" value="HTH_ARSR_2"/>
    <property type="match status" value="1"/>
</dbReference>
<dbReference type="EMBL" id="AKKV01000028">
    <property type="protein sequence ID" value="EIT84961.1"/>
    <property type="molecule type" value="Genomic_DNA"/>
</dbReference>
<name>I8IZR7_9BACL</name>
<reference evidence="5 6" key="1">
    <citation type="journal article" date="2012" name="J. Bacteriol.">
        <title>Genome of Bacillus macauensis ZFHKF-1, a Long-Chain-Forming Bacterium.</title>
        <authorList>
            <person name="Cai L."/>
            <person name="Zhang T."/>
        </authorList>
    </citation>
    <scope>NUCLEOTIDE SEQUENCE [LARGE SCALE GENOMIC DNA]</scope>
    <source>
        <strain evidence="5 6">ZFHKF-1</strain>
    </source>
</reference>
<dbReference type="InterPro" id="IPR011991">
    <property type="entry name" value="ArsR-like_HTH"/>
</dbReference>
<dbReference type="OrthoDB" id="9799175at2"/>
<dbReference type="NCBIfam" id="NF033789">
    <property type="entry name" value="repress_SdpR"/>
    <property type="match status" value="1"/>
</dbReference>